<name>A0AC60PVE0_IXOPE</name>
<protein>
    <submittedName>
        <fullName evidence="1">Uncharacterized protein</fullName>
    </submittedName>
</protein>
<reference evidence="1 2" key="1">
    <citation type="journal article" date="2020" name="Cell">
        <title>Large-Scale Comparative Analyses of Tick Genomes Elucidate Their Genetic Diversity and Vector Capacities.</title>
        <authorList>
            <consortium name="Tick Genome and Microbiome Consortium (TIGMIC)"/>
            <person name="Jia N."/>
            <person name="Wang J."/>
            <person name="Shi W."/>
            <person name="Du L."/>
            <person name="Sun Y."/>
            <person name="Zhan W."/>
            <person name="Jiang J.F."/>
            <person name="Wang Q."/>
            <person name="Zhang B."/>
            <person name="Ji P."/>
            <person name="Bell-Sakyi L."/>
            <person name="Cui X.M."/>
            <person name="Yuan T.T."/>
            <person name="Jiang B.G."/>
            <person name="Yang W.F."/>
            <person name="Lam T.T."/>
            <person name="Chang Q.C."/>
            <person name="Ding S.J."/>
            <person name="Wang X.J."/>
            <person name="Zhu J.G."/>
            <person name="Ruan X.D."/>
            <person name="Zhao L."/>
            <person name="Wei J.T."/>
            <person name="Ye R.Z."/>
            <person name="Que T.C."/>
            <person name="Du C.H."/>
            <person name="Zhou Y.H."/>
            <person name="Cheng J.X."/>
            <person name="Dai P.F."/>
            <person name="Guo W.B."/>
            <person name="Han X.H."/>
            <person name="Huang E.J."/>
            <person name="Li L.F."/>
            <person name="Wei W."/>
            <person name="Gao Y.C."/>
            <person name="Liu J.Z."/>
            <person name="Shao H.Z."/>
            <person name="Wang X."/>
            <person name="Wang C.C."/>
            <person name="Yang T.C."/>
            <person name="Huo Q.B."/>
            <person name="Li W."/>
            <person name="Chen H.Y."/>
            <person name="Chen S.E."/>
            <person name="Zhou L.G."/>
            <person name="Ni X.B."/>
            <person name="Tian J.H."/>
            <person name="Sheng Y."/>
            <person name="Liu T."/>
            <person name="Pan Y.S."/>
            <person name="Xia L.Y."/>
            <person name="Li J."/>
            <person name="Zhao F."/>
            <person name="Cao W.C."/>
        </authorList>
    </citation>
    <scope>NUCLEOTIDE SEQUENCE [LARGE SCALE GENOMIC DNA]</scope>
    <source>
        <strain evidence="1">Iper-2018</strain>
    </source>
</reference>
<evidence type="ECO:0000313" key="1">
    <source>
        <dbReference type="EMBL" id="KAG0425198.1"/>
    </source>
</evidence>
<feature type="non-terminal residue" evidence="1">
    <location>
        <position position="1"/>
    </location>
</feature>
<gene>
    <name evidence="1" type="ORF">HPB47_027621</name>
</gene>
<accession>A0AC60PVE0</accession>
<proteinExistence type="predicted"/>
<feature type="non-terminal residue" evidence="1">
    <location>
        <position position="62"/>
    </location>
</feature>
<organism evidence="1 2">
    <name type="scientific">Ixodes persulcatus</name>
    <name type="common">Taiga tick</name>
    <dbReference type="NCBI Taxonomy" id="34615"/>
    <lineage>
        <taxon>Eukaryota</taxon>
        <taxon>Metazoa</taxon>
        <taxon>Ecdysozoa</taxon>
        <taxon>Arthropoda</taxon>
        <taxon>Chelicerata</taxon>
        <taxon>Arachnida</taxon>
        <taxon>Acari</taxon>
        <taxon>Parasitiformes</taxon>
        <taxon>Ixodida</taxon>
        <taxon>Ixodoidea</taxon>
        <taxon>Ixodidae</taxon>
        <taxon>Ixodinae</taxon>
        <taxon>Ixodes</taxon>
    </lineage>
</organism>
<dbReference type="Proteomes" id="UP000805193">
    <property type="component" value="Unassembled WGS sequence"/>
</dbReference>
<keyword evidence="2" id="KW-1185">Reference proteome</keyword>
<comment type="caution">
    <text evidence="1">The sequence shown here is derived from an EMBL/GenBank/DDBJ whole genome shotgun (WGS) entry which is preliminary data.</text>
</comment>
<evidence type="ECO:0000313" key="2">
    <source>
        <dbReference type="Proteomes" id="UP000805193"/>
    </source>
</evidence>
<sequence>SFDVLNHAILLIKLSRYGVRGVPLALLQSYLANGKPSVVIDSPFLSFFPMYHKEVYSGPSYL</sequence>
<dbReference type="EMBL" id="JABSTQ010009877">
    <property type="protein sequence ID" value="KAG0425198.1"/>
    <property type="molecule type" value="Genomic_DNA"/>
</dbReference>